<sequence>MSIDLDHYYDTQYLPVSRYNGQMTPAFQAALADTYAAAEARDCVFTHAVSLPGGGVQPGVLDLRGSETAMLGGVPLAGKRVLEYGPSSGWLTAHLAAVAREVVAIEWPRGAEASMVPTYAPLPASARADVHALMERMRASWWVTRRAVGFDAGIVYADLQAPPSDLGRFDVSVLASVLLRLPNPYLALQGAAEITNETIIVTEPVTEAVRPDETERPIALFAPTDPTTDTNHWWHHSPAAVCRMLTTLGFARIDVSIHSVAGPVLPLPFFTVVARRNGVPVIRAVPG</sequence>
<gene>
    <name evidence="1" type="ORF">Asru_0547_07</name>
</gene>
<dbReference type="GO" id="GO:0008168">
    <property type="term" value="F:methyltransferase activity"/>
    <property type="evidence" value="ECO:0007669"/>
    <property type="project" value="UniProtKB-KW"/>
</dbReference>
<dbReference type="EMBL" id="BANB01000547">
    <property type="protein sequence ID" value="GAN77970.1"/>
    <property type="molecule type" value="Genomic_DNA"/>
</dbReference>
<name>A0A0D6P872_9PROT</name>
<evidence type="ECO:0000313" key="2">
    <source>
        <dbReference type="Proteomes" id="UP000032680"/>
    </source>
</evidence>
<keyword evidence="1" id="KW-0808">Transferase</keyword>
<organism evidence="1 2">
    <name type="scientific">Acidisphaera rubrifaciens HS-AP3</name>
    <dbReference type="NCBI Taxonomy" id="1231350"/>
    <lineage>
        <taxon>Bacteria</taxon>
        <taxon>Pseudomonadati</taxon>
        <taxon>Pseudomonadota</taxon>
        <taxon>Alphaproteobacteria</taxon>
        <taxon>Acetobacterales</taxon>
        <taxon>Acetobacteraceae</taxon>
        <taxon>Acidisphaera</taxon>
    </lineage>
</organism>
<evidence type="ECO:0000313" key="1">
    <source>
        <dbReference type="EMBL" id="GAN77970.1"/>
    </source>
</evidence>
<protein>
    <submittedName>
        <fullName evidence="1">Macrocin O methyltransferase</fullName>
    </submittedName>
</protein>
<reference evidence="1 2" key="1">
    <citation type="submission" date="2012-11" db="EMBL/GenBank/DDBJ databases">
        <title>Whole genome sequence of Acidisphaera rubrifaciens HS-AP3.</title>
        <authorList>
            <person name="Azuma Y."/>
            <person name="Higashiura N."/>
            <person name="Hirakawa H."/>
            <person name="Matsushita K."/>
        </authorList>
    </citation>
    <scope>NUCLEOTIDE SEQUENCE [LARGE SCALE GENOMIC DNA]</scope>
    <source>
        <strain evidence="1 2">HS-AP3</strain>
    </source>
</reference>
<dbReference type="InterPro" id="IPR029063">
    <property type="entry name" value="SAM-dependent_MTases_sf"/>
</dbReference>
<comment type="caution">
    <text evidence="1">The sequence shown here is derived from an EMBL/GenBank/DDBJ whole genome shotgun (WGS) entry which is preliminary data.</text>
</comment>
<dbReference type="RefSeq" id="WP_048862311.1">
    <property type="nucleotide sequence ID" value="NZ_BANB01000547.1"/>
</dbReference>
<dbReference type="Proteomes" id="UP000032680">
    <property type="component" value="Unassembled WGS sequence"/>
</dbReference>
<dbReference type="GO" id="GO:0032259">
    <property type="term" value="P:methylation"/>
    <property type="evidence" value="ECO:0007669"/>
    <property type="project" value="UniProtKB-KW"/>
</dbReference>
<dbReference type="SUPFAM" id="SSF53335">
    <property type="entry name" value="S-adenosyl-L-methionine-dependent methyltransferases"/>
    <property type="match status" value="1"/>
</dbReference>
<keyword evidence="2" id="KW-1185">Reference proteome</keyword>
<keyword evidence="1" id="KW-0489">Methyltransferase</keyword>
<dbReference type="AlphaFoldDB" id="A0A0D6P872"/>
<proteinExistence type="predicted"/>
<dbReference type="Gene3D" id="3.40.50.150">
    <property type="entry name" value="Vaccinia Virus protein VP39"/>
    <property type="match status" value="1"/>
</dbReference>
<dbReference type="OrthoDB" id="9765084at2"/>
<accession>A0A0D6P872</accession>